<proteinExistence type="predicted"/>
<comment type="caution">
    <text evidence="2">The sequence shown here is derived from an EMBL/GenBank/DDBJ whole genome shotgun (WGS) entry which is preliminary data.</text>
</comment>
<dbReference type="EMBL" id="DTCA01000046">
    <property type="protein sequence ID" value="HGM07025.1"/>
    <property type="molecule type" value="Genomic_DNA"/>
</dbReference>
<protein>
    <submittedName>
        <fullName evidence="2">Uncharacterized protein</fullName>
    </submittedName>
</protein>
<gene>
    <name evidence="2" type="ORF">ENU31_01255</name>
</gene>
<organism evidence="2">
    <name type="scientific">Ignisphaera aggregans</name>
    <dbReference type="NCBI Taxonomy" id="334771"/>
    <lineage>
        <taxon>Archaea</taxon>
        <taxon>Thermoproteota</taxon>
        <taxon>Thermoprotei</taxon>
        <taxon>Desulfurococcales</taxon>
        <taxon>Desulfurococcaceae</taxon>
        <taxon>Ignisphaera</taxon>
    </lineage>
</organism>
<keyword evidence="1" id="KW-0812">Transmembrane</keyword>
<evidence type="ECO:0000256" key="1">
    <source>
        <dbReference type="SAM" id="Phobius"/>
    </source>
</evidence>
<feature type="transmembrane region" description="Helical" evidence="1">
    <location>
        <begin position="12"/>
        <end position="37"/>
    </location>
</feature>
<reference evidence="2" key="1">
    <citation type="journal article" date="2020" name="mSystems">
        <title>Genome- and Community-Level Interaction Insights into Carbon Utilization and Element Cycling Functions of Hydrothermarchaeota in Hydrothermal Sediment.</title>
        <authorList>
            <person name="Zhou Z."/>
            <person name="Liu Y."/>
            <person name="Xu W."/>
            <person name="Pan J."/>
            <person name="Luo Z.H."/>
            <person name="Li M."/>
        </authorList>
    </citation>
    <scope>NUCLEOTIDE SEQUENCE [LARGE SCALE GENOMIC DNA]</scope>
    <source>
        <strain evidence="2">SpSt-658</strain>
    </source>
</reference>
<name>A0A7C4GYT9_9CREN</name>
<dbReference type="AlphaFoldDB" id="A0A7C4GYT9"/>
<evidence type="ECO:0000313" key="2">
    <source>
        <dbReference type="EMBL" id="HGM07025.1"/>
    </source>
</evidence>
<sequence>MMKTVSEFVAILVMITISLVSVFLFTTFFSNFIYLFAPKPRYLKVSVSSIEVLYSGPPISVGSTNFTASYIYKANIVLHNYGTDNIINLWYSVYSLDPSLISIGTNDTADVYDPIILANTGLHRLPDSLNQNEAKVISLVIMSKKDLANNNVLILTVRGIYSNNEKQEVQVSIFE</sequence>
<accession>A0A7C4GYT9</accession>
<keyword evidence="1" id="KW-0472">Membrane</keyword>
<keyword evidence="1" id="KW-1133">Transmembrane helix</keyword>